<dbReference type="KEGG" id="hyh:D3Y59_09355"/>
<protein>
    <submittedName>
        <fullName evidence="4">DUF4142 domain-containing protein</fullName>
    </submittedName>
</protein>
<reference evidence="4 5" key="1">
    <citation type="submission" date="2018-09" db="EMBL/GenBank/DDBJ databases">
        <title>Hymenobacter medium sp. nov., isolated from R2A medium.</title>
        <authorList>
            <person name="Yingchao G."/>
        </authorList>
    </citation>
    <scope>NUCLEOTIDE SEQUENCE [LARGE SCALE GENOMIC DNA]</scope>
    <source>
        <strain evidence="5">sh-6</strain>
    </source>
</reference>
<proteinExistence type="predicted"/>
<feature type="domain" description="DUF4142" evidence="3">
    <location>
        <begin position="117"/>
        <end position="251"/>
    </location>
</feature>
<dbReference type="InterPro" id="IPR012347">
    <property type="entry name" value="Ferritin-like"/>
</dbReference>
<feature type="chain" id="PRO_5017768402" evidence="2">
    <location>
        <begin position="27"/>
        <end position="257"/>
    </location>
</feature>
<keyword evidence="2" id="KW-0732">Signal</keyword>
<dbReference type="InterPro" id="IPR025419">
    <property type="entry name" value="DUF4142"/>
</dbReference>
<dbReference type="PANTHER" id="PTHR38593:SF1">
    <property type="entry name" value="BLR2558 PROTEIN"/>
    <property type="match status" value="1"/>
</dbReference>
<dbReference type="AlphaFoldDB" id="A0A3B7R7P4"/>
<dbReference type="Gene3D" id="1.20.1260.10">
    <property type="match status" value="1"/>
</dbReference>
<sequence>MKTMKTTSFFLVAVAVVLGSACSSSTSTTGTTGSSTSGSTVTNDASSGMTSGSSTSPGTSGSGSMNTSSVGTSSSVSGTGVSSGSMNVSGSTASSAPVGGTGAADINAFAATFASMDDPTFLMTAASSNMLEIQLGQMATQQSANADVKKYGQMMKDHHTKATQELKTVATPLNVTLPTALMPVHQALADKVAGKTGKAFDEAYMDAMETAHRLDIAMFEAKSKQASTPSVKALAMKTLPMLNSHQKMADEVEKKVD</sequence>
<feature type="compositionally biased region" description="Low complexity" evidence="1">
    <location>
        <begin position="24"/>
        <end position="95"/>
    </location>
</feature>
<feature type="signal peptide" evidence="2">
    <location>
        <begin position="1"/>
        <end position="26"/>
    </location>
</feature>
<dbReference type="Pfam" id="PF13628">
    <property type="entry name" value="DUF4142"/>
    <property type="match status" value="1"/>
</dbReference>
<evidence type="ECO:0000256" key="2">
    <source>
        <dbReference type="SAM" id="SignalP"/>
    </source>
</evidence>
<gene>
    <name evidence="4" type="ORF">D3Y59_09355</name>
</gene>
<evidence type="ECO:0000259" key="3">
    <source>
        <dbReference type="Pfam" id="PF13628"/>
    </source>
</evidence>
<dbReference type="PANTHER" id="PTHR38593">
    <property type="entry name" value="BLR2558 PROTEIN"/>
    <property type="match status" value="1"/>
</dbReference>
<dbReference type="OrthoDB" id="883203at2"/>
<feature type="region of interest" description="Disordered" evidence="1">
    <location>
        <begin position="24"/>
        <end position="98"/>
    </location>
</feature>
<organism evidence="4 5">
    <name type="scientific">Hymenobacter oligotrophus</name>
    <dbReference type="NCBI Taxonomy" id="2319843"/>
    <lineage>
        <taxon>Bacteria</taxon>
        <taxon>Pseudomonadati</taxon>
        <taxon>Bacteroidota</taxon>
        <taxon>Cytophagia</taxon>
        <taxon>Cytophagales</taxon>
        <taxon>Hymenobacteraceae</taxon>
        <taxon>Hymenobacter</taxon>
    </lineage>
</organism>
<evidence type="ECO:0000313" key="5">
    <source>
        <dbReference type="Proteomes" id="UP000262802"/>
    </source>
</evidence>
<evidence type="ECO:0000256" key="1">
    <source>
        <dbReference type="SAM" id="MobiDB-lite"/>
    </source>
</evidence>
<dbReference type="PROSITE" id="PS51257">
    <property type="entry name" value="PROKAR_LIPOPROTEIN"/>
    <property type="match status" value="1"/>
</dbReference>
<dbReference type="EMBL" id="CP032317">
    <property type="protein sequence ID" value="AYA37241.1"/>
    <property type="molecule type" value="Genomic_DNA"/>
</dbReference>
<name>A0A3B7R7P4_9BACT</name>
<accession>A0A3B7R7P4</accession>
<keyword evidence="5" id="KW-1185">Reference proteome</keyword>
<dbReference type="Proteomes" id="UP000262802">
    <property type="component" value="Chromosome"/>
</dbReference>
<evidence type="ECO:0000313" key="4">
    <source>
        <dbReference type="EMBL" id="AYA37241.1"/>
    </source>
</evidence>